<keyword evidence="6" id="KW-0808">Transferase</keyword>
<dbReference type="SUPFAM" id="SSF53335">
    <property type="entry name" value="S-adenosyl-L-methionine-dependent methyltransferases"/>
    <property type="match status" value="1"/>
</dbReference>
<name>A0A9E7SXH2_9EURY</name>
<dbReference type="GO" id="GO:0030488">
    <property type="term" value="P:tRNA methylation"/>
    <property type="evidence" value="ECO:0007669"/>
    <property type="project" value="TreeGrafter"/>
</dbReference>
<comment type="subcellular location">
    <subcellularLocation>
        <location evidence="1">Cytoplasm</location>
    </subcellularLocation>
</comment>
<dbReference type="CDD" id="cd02440">
    <property type="entry name" value="AdoMet_MTases"/>
    <property type="match status" value="1"/>
</dbReference>
<dbReference type="GO" id="GO:0005737">
    <property type="term" value="C:cytoplasm"/>
    <property type="evidence" value="ECO:0007669"/>
    <property type="project" value="UniProtKB-SubCell"/>
</dbReference>
<organism evidence="16 17">
    <name type="scientific">Natronosalvus rutilus</name>
    <dbReference type="NCBI Taxonomy" id="2953753"/>
    <lineage>
        <taxon>Archaea</taxon>
        <taxon>Methanobacteriati</taxon>
        <taxon>Methanobacteriota</taxon>
        <taxon>Stenosarchaea group</taxon>
        <taxon>Halobacteria</taxon>
        <taxon>Halobacteriales</taxon>
        <taxon>Natrialbaceae</taxon>
        <taxon>Natronosalvus</taxon>
    </lineage>
</organism>
<dbReference type="Pfam" id="PF01170">
    <property type="entry name" value="UPF0020"/>
    <property type="match status" value="1"/>
</dbReference>
<reference evidence="16" key="1">
    <citation type="submission" date="2022-06" db="EMBL/GenBank/DDBJ databases">
        <title>Diverse halophilic archaea isolated from saline environments.</title>
        <authorList>
            <person name="Cui H.-L."/>
        </authorList>
    </citation>
    <scope>NUCLEOTIDE SEQUENCE</scope>
    <source>
        <strain evidence="16">WLHS1</strain>
    </source>
</reference>
<protein>
    <recommendedName>
        <fullName evidence="13">tRNA (guanine(10)-N(2))-dimethyltransferase</fullName>
        <ecNumber evidence="13">2.1.1.213</ecNumber>
    </recommendedName>
    <alternativeName>
        <fullName evidence="14">tRNA:G10 dimethyltransferase</fullName>
    </alternativeName>
</protein>
<dbReference type="Proteomes" id="UP001056855">
    <property type="component" value="Chromosome"/>
</dbReference>
<evidence type="ECO:0000256" key="11">
    <source>
        <dbReference type="ARBA" id="ARBA00054380"/>
    </source>
</evidence>
<evidence type="ECO:0000256" key="4">
    <source>
        <dbReference type="ARBA" id="ARBA00022555"/>
    </source>
</evidence>
<comment type="subunit">
    <text evidence="2">Monomer.</text>
</comment>
<keyword evidence="7" id="KW-0949">S-adenosyl-L-methionine</keyword>
<dbReference type="RefSeq" id="WP_254158623.1">
    <property type="nucleotide sequence ID" value="NZ_CP100355.1"/>
</dbReference>
<evidence type="ECO:0000256" key="5">
    <source>
        <dbReference type="ARBA" id="ARBA00022603"/>
    </source>
</evidence>
<dbReference type="PANTHER" id="PTHR14911:SF21">
    <property type="entry name" value="N2-METHYLGUANOSINE TRNA METHYLTRANSFERASE"/>
    <property type="match status" value="1"/>
</dbReference>
<sequence length="363" mass="38236">MYLLEYGGEDDAFAAVESRHAATSVTRVAPGLAVANALVPERVRGLAYTRAASDLVGRTDASVASARALLEAASIDREGTVAVRATDVHGSSGVSTTHAERELGSVLVDRGFAVDLEDPDHALRAVFSEGRLESDANTNADDGRDDLIESVASGESGERVSVCALGWLAAESVRDFGSRAPTDKPFFQPGSMDPLLARAVANIAGAEPGRTILDPMCGTGGVLVEAGLVGADVVGTDAQAKMVAGARTNLAHFLDREDPSPTGVPRGSWHVARGDGTRLPLRDGAIDAVVFDAPYGRQSKIETHRLADLVSGALTESRRVADRAVVVADRSWANEARDAGWTLEAAFERRVHRSLTRYVLVLS</sequence>
<dbReference type="GeneID" id="73288819"/>
<evidence type="ECO:0000256" key="12">
    <source>
        <dbReference type="ARBA" id="ARBA00061338"/>
    </source>
</evidence>
<evidence type="ECO:0000256" key="9">
    <source>
        <dbReference type="ARBA" id="ARBA00022884"/>
    </source>
</evidence>
<evidence type="ECO:0000256" key="8">
    <source>
        <dbReference type="ARBA" id="ARBA00022694"/>
    </source>
</evidence>
<dbReference type="PANTHER" id="PTHR14911">
    <property type="entry name" value="THUMP DOMAIN-CONTAINING"/>
    <property type="match status" value="1"/>
</dbReference>
<evidence type="ECO:0000256" key="10">
    <source>
        <dbReference type="ARBA" id="ARBA00051883"/>
    </source>
</evidence>
<feature type="domain" description="Ribosomal RNA large subunit methyltransferase K/L-like methyltransferase" evidence="15">
    <location>
        <begin position="184"/>
        <end position="357"/>
    </location>
</feature>
<evidence type="ECO:0000256" key="13">
    <source>
        <dbReference type="ARBA" id="ARBA00066936"/>
    </source>
</evidence>
<keyword evidence="17" id="KW-1185">Reference proteome</keyword>
<evidence type="ECO:0000259" key="15">
    <source>
        <dbReference type="Pfam" id="PF01170"/>
    </source>
</evidence>
<dbReference type="InterPro" id="IPR029063">
    <property type="entry name" value="SAM-dependent_MTases_sf"/>
</dbReference>
<dbReference type="Gene3D" id="3.40.50.150">
    <property type="entry name" value="Vaccinia Virus protein VP39"/>
    <property type="match status" value="1"/>
</dbReference>
<evidence type="ECO:0000256" key="2">
    <source>
        <dbReference type="ARBA" id="ARBA00011245"/>
    </source>
</evidence>
<evidence type="ECO:0000313" key="16">
    <source>
        <dbReference type="EMBL" id="UTF54118.1"/>
    </source>
</evidence>
<gene>
    <name evidence="16" type="ORF">NGM29_02195</name>
</gene>
<evidence type="ECO:0000256" key="6">
    <source>
        <dbReference type="ARBA" id="ARBA00022679"/>
    </source>
</evidence>
<evidence type="ECO:0000256" key="7">
    <source>
        <dbReference type="ARBA" id="ARBA00022691"/>
    </source>
</evidence>
<keyword evidence="5 16" id="KW-0489">Methyltransferase</keyword>
<keyword evidence="9" id="KW-0694">RNA-binding</keyword>
<proteinExistence type="inferred from homology"/>
<keyword evidence="4" id="KW-0820">tRNA-binding</keyword>
<dbReference type="InterPro" id="IPR000241">
    <property type="entry name" value="RlmKL-like_Mtase"/>
</dbReference>
<evidence type="ECO:0000256" key="14">
    <source>
        <dbReference type="ARBA" id="ARBA00082665"/>
    </source>
</evidence>
<evidence type="ECO:0000313" key="17">
    <source>
        <dbReference type="Proteomes" id="UP001056855"/>
    </source>
</evidence>
<evidence type="ECO:0000256" key="1">
    <source>
        <dbReference type="ARBA" id="ARBA00004496"/>
    </source>
</evidence>
<comment type="catalytic activity">
    <reaction evidence="10">
        <text>guanosine(10) in tRNA + 2 S-adenosyl-L-methionine = N(2)-dimethylguanosine(10) in tRNA + 2 S-adenosyl-L-homocysteine + 2 H(+)</text>
        <dbReference type="Rhea" id="RHEA:43124"/>
        <dbReference type="Rhea" id="RHEA-COMP:10355"/>
        <dbReference type="Rhea" id="RHEA-COMP:10358"/>
        <dbReference type="ChEBI" id="CHEBI:15378"/>
        <dbReference type="ChEBI" id="CHEBI:57856"/>
        <dbReference type="ChEBI" id="CHEBI:59789"/>
        <dbReference type="ChEBI" id="CHEBI:74269"/>
        <dbReference type="ChEBI" id="CHEBI:74513"/>
        <dbReference type="EC" id="2.1.1.213"/>
    </reaction>
</comment>
<comment type="similarity">
    <text evidence="12">Belongs to the methyltransferase superfamily. Trm-G10 family.</text>
</comment>
<dbReference type="EMBL" id="CP100355">
    <property type="protein sequence ID" value="UTF54118.1"/>
    <property type="molecule type" value="Genomic_DNA"/>
</dbReference>
<evidence type="ECO:0000256" key="3">
    <source>
        <dbReference type="ARBA" id="ARBA00022490"/>
    </source>
</evidence>
<dbReference type="EC" id="2.1.1.213" evidence="13"/>
<dbReference type="AlphaFoldDB" id="A0A9E7SXH2"/>
<keyword evidence="3" id="KW-0963">Cytoplasm</keyword>
<dbReference type="GO" id="GO:0000049">
    <property type="term" value="F:tRNA binding"/>
    <property type="evidence" value="ECO:0007669"/>
    <property type="project" value="UniProtKB-KW"/>
</dbReference>
<dbReference type="KEGG" id="sawl:NGM29_02195"/>
<dbReference type="FunFam" id="3.40.50.150:FF:000251">
    <property type="entry name" value="Putative RNA methylase"/>
    <property type="match status" value="1"/>
</dbReference>
<accession>A0A9E7SXH2</accession>
<comment type="function">
    <text evidence="11">Catalyzes the adenosylmethionine-dependent methylation of the exocyclic amino group (N(2)) of guanosine at position 10 of various tRNAs. Acts via a two-step process that leads to the formation of either N(2)-monomethyl (m(2)G) or N(2)-dimethylguanosine (m(2)(2)G).</text>
</comment>
<dbReference type="GO" id="GO:0160101">
    <property type="term" value="F:tRNA (guanine(10)-N2)-dimethyltransferase activity"/>
    <property type="evidence" value="ECO:0007669"/>
    <property type="project" value="UniProtKB-EC"/>
</dbReference>
<keyword evidence="8" id="KW-0819">tRNA processing</keyword>